<protein>
    <recommendedName>
        <fullName evidence="3">GIY-YIG domain-containing protein</fullName>
    </recommendedName>
</protein>
<evidence type="ECO:0000313" key="1">
    <source>
        <dbReference type="EMBL" id="MFC5529514.1"/>
    </source>
</evidence>
<sequence length="180" mass="19786">MKKAFKAVATVAKVAYNVTIGDDIRTLTSSNASFGAKLLAGVSLASNFIPGGGAIAKVGVKLVAKEVAQAVEKKLVKEAGDTAKGIIYKRTDLNTGKEYIGQSKSMERYEKRQAEHSRANKDAEYHFEIVGRAEPGKKLDVLEQKKINEHGGVKNLENKRNQISEKKWEQYGIQPPKKKK</sequence>
<reference evidence="2" key="1">
    <citation type="journal article" date="2019" name="Int. J. Syst. Evol. Microbiol.">
        <title>The Global Catalogue of Microorganisms (GCM) 10K type strain sequencing project: providing services to taxonomists for standard genome sequencing and annotation.</title>
        <authorList>
            <consortium name="The Broad Institute Genomics Platform"/>
            <consortium name="The Broad Institute Genome Sequencing Center for Infectious Disease"/>
            <person name="Wu L."/>
            <person name="Ma J."/>
        </authorList>
    </citation>
    <scope>NUCLEOTIDE SEQUENCE [LARGE SCALE GENOMIC DNA]</scope>
    <source>
        <strain evidence="2">CGMCC 1.18578</strain>
    </source>
</reference>
<dbReference type="EMBL" id="JBHSNC010000024">
    <property type="protein sequence ID" value="MFC5529514.1"/>
    <property type="molecule type" value="Genomic_DNA"/>
</dbReference>
<organism evidence="1 2">
    <name type="scientific">Cohnella yongneupensis</name>
    <dbReference type="NCBI Taxonomy" id="425006"/>
    <lineage>
        <taxon>Bacteria</taxon>
        <taxon>Bacillati</taxon>
        <taxon>Bacillota</taxon>
        <taxon>Bacilli</taxon>
        <taxon>Bacillales</taxon>
        <taxon>Paenibacillaceae</taxon>
        <taxon>Cohnella</taxon>
    </lineage>
</organism>
<evidence type="ECO:0000313" key="2">
    <source>
        <dbReference type="Proteomes" id="UP001596108"/>
    </source>
</evidence>
<dbReference type="Proteomes" id="UP001596108">
    <property type="component" value="Unassembled WGS sequence"/>
</dbReference>
<comment type="caution">
    <text evidence="1">The sequence shown here is derived from an EMBL/GenBank/DDBJ whole genome shotgun (WGS) entry which is preliminary data.</text>
</comment>
<evidence type="ECO:0008006" key="3">
    <source>
        <dbReference type="Google" id="ProtNLM"/>
    </source>
</evidence>
<dbReference type="RefSeq" id="WP_378111387.1">
    <property type="nucleotide sequence ID" value="NZ_JBHSNC010000024.1"/>
</dbReference>
<gene>
    <name evidence="1" type="ORF">ACFPQ4_08635</name>
</gene>
<name>A0ABW0QX12_9BACL</name>
<keyword evidence="2" id="KW-1185">Reference proteome</keyword>
<proteinExistence type="predicted"/>
<accession>A0ABW0QX12</accession>